<keyword evidence="4" id="KW-1185">Reference proteome</keyword>
<dbReference type="SUPFAM" id="SSF50494">
    <property type="entry name" value="Trypsin-like serine proteases"/>
    <property type="match status" value="1"/>
</dbReference>
<evidence type="ECO:0000313" key="3">
    <source>
        <dbReference type="EMBL" id="TWF80768.1"/>
    </source>
</evidence>
<dbReference type="Gene3D" id="2.130.10.10">
    <property type="entry name" value="YVTN repeat-like/Quinoprotein amine dehydrogenase"/>
    <property type="match status" value="1"/>
</dbReference>
<feature type="transmembrane region" description="Helical" evidence="1">
    <location>
        <begin position="620"/>
        <end position="641"/>
    </location>
</feature>
<dbReference type="InterPro" id="IPR027417">
    <property type="entry name" value="P-loop_NTPase"/>
</dbReference>
<proteinExistence type="predicted"/>
<dbReference type="Proteomes" id="UP000321261">
    <property type="component" value="Unassembled WGS sequence"/>
</dbReference>
<keyword evidence="1" id="KW-1133">Transmembrane helix</keyword>
<dbReference type="SUPFAM" id="SSF52540">
    <property type="entry name" value="P-loop containing nucleoside triphosphate hydrolases"/>
    <property type="match status" value="1"/>
</dbReference>
<reference evidence="3 4" key="1">
    <citation type="submission" date="2019-06" db="EMBL/GenBank/DDBJ databases">
        <title>Sequencing the genomes of 1000 actinobacteria strains.</title>
        <authorList>
            <person name="Klenk H.-P."/>
        </authorList>
    </citation>
    <scope>NUCLEOTIDE SEQUENCE [LARGE SCALE GENOMIC DNA]</scope>
    <source>
        <strain evidence="3 4">DSM 45671</strain>
    </source>
</reference>
<dbReference type="Gene3D" id="2.40.10.120">
    <property type="match status" value="1"/>
</dbReference>
<protein>
    <submittedName>
        <fullName evidence="3">Trypsin-like peptidase</fullName>
    </submittedName>
</protein>
<name>A0A561T0X1_9PSEU</name>
<accession>A0A561T0X1</accession>
<evidence type="ECO:0000256" key="1">
    <source>
        <dbReference type="SAM" id="Phobius"/>
    </source>
</evidence>
<sequence length="1347" mass="143352">MGFDHAVATRVVVRVLGDAGEPVGAGFLLGPDLVATCAHVVAEALALDPYAAVGPAETLRLDFPMVAADGAPVRDARVVRWVPIEPDGSGDIAVLGLSGPVPAGARMPPLRRIDQLWDHPFRVLGFPDGLADGVWSTGRIRGRQATGWFQLQAAPGDQPIVGGFSGSPVWDDESGAVVGMTVAADRTGETTTAYLIPIDQVLGTDPELLPCPYRGLEPFGEEHAEFFFGRDDGVAQVEEVLDRQPIVAVAGPSGAGKSSLLRAGLLPRVRSAGARVAELRPLPGQPVDELIDATLADLPDDGRTIVLVDQFEELAAADAAGARRLLAVLGDRLDAHARRPDGNWPLQVVLTARSSTLEDVLAPEIATRLGAGTVLVPPMNRRQLRDAIVAPAERAPGLVFEPGLVDRILDDAAAEPGRLPLVESLLTELWERRAGGVLTVEAYERSGGVAGVVATRAEQVVAALDVPADDPGLRRLFTGLAGTDRDGRFVRRPLPTADLDPALRPLAERLVAGRLLVLERPPAGEERLQLAHQALIEHWPRLRGWLAEDRDFLAWREEAEAQRDRWETAGRDDGALLRGVSLAATAEWLPRRAPDVPLPLQEFVGRSRARQRREVRRWRVVTAVLAVLVLAAGALAAVAVARGQQVTAQLRLADAQIMARSAMDRLPGDPVTASALALAAHRSDPDNDAARTTLSRLAFGMQSVDAVYPDVNALPGGALSTSEDGNTVLVNDSSQATIVTGALGSAPAHWVLPDRPREENRLIMSRDGRAVAGLDLTGRVLLWDVVQRSGPVVISDGLGAALQGTLYFSPDQTRLYWLTVAPDRTRRLVVWDVRAAAAAPVGLGPITDPQIGRVALTADPGAVAEYRTTGMTVRSIADGAVRATFPPEGLSGDRYAVTCAPGAALVWDAMTGQQLRRLARLTEDCTQEILKNELTGTGEFLVEAYPALVDRDIERWRITSVHTGQVYELLAPPHTGEAWRSSDHTGMEAAIVGDRLVVYDLWQRSVLRLHADPADAGPGAFLTADRRYEVSIGADAIMAVDAVTRGLAGTLPGSALADSGDRRPVMNADSVGVITSAPDHVSYAEYAVPGFTRIGNWTLPGGPARPDGARPSVDSLADQVAALNNGVLSAWDRRTGQPIGTPIDLASDAERARHFRSDLEVRLRPGPAWEAAVPGPHGVELWDMATGRQVAVLESESIGMMFDAAGERLAVIENGWSVHVWNVDERRRIGVPVVTPSALVPLGFTPDGLLAGGVIPDPETSGRILLIEPETGRQRGGFTLAKGVDADTALTADGRLVVAGADGGRPVAFPLAVQEWTDRLCGLLDRPFTDGERALLPASIDAERPCG</sequence>
<dbReference type="InterPro" id="IPR049052">
    <property type="entry name" value="nSTAND1"/>
</dbReference>
<dbReference type="InterPro" id="IPR015943">
    <property type="entry name" value="WD40/YVTN_repeat-like_dom_sf"/>
</dbReference>
<keyword evidence="1" id="KW-0812">Transmembrane</keyword>
<dbReference type="SUPFAM" id="SSF82171">
    <property type="entry name" value="DPP6 N-terminal domain-like"/>
    <property type="match status" value="1"/>
</dbReference>
<dbReference type="Pfam" id="PF13365">
    <property type="entry name" value="Trypsin_2"/>
    <property type="match status" value="1"/>
</dbReference>
<evidence type="ECO:0000259" key="2">
    <source>
        <dbReference type="Pfam" id="PF20703"/>
    </source>
</evidence>
<gene>
    <name evidence="3" type="ORF">FHX44_116711</name>
</gene>
<dbReference type="RefSeq" id="WP_170309138.1">
    <property type="nucleotide sequence ID" value="NZ_VIWU01000001.1"/>
</dbReference>
<dbReference type="EMBL" id="VIWU01000001">
    <property type="protein sequence ID" value="TWF80768.1"/>
    <property type="molecule type" value="Genomic_DNA"/>
</dbReference>
<keyword evidence="1" id="KW-0472">Membrane</keyword>
<dbReference type="Pfam" id="PF20703">
    <property type="entry name" value="nSTAND1"/>
    <property type="match status" value="1"/>
</dbReference>
<comment type="caution">
    <text evidence="3">The sequence shown here is derived from an EMBL/GenBank/DDBJ whole genome shotgun (WGS) entry which is preliminary data.</text>
</comment>
<organism evidence="3 4">
    <name type="scientific">Pseudonocardia hierapolitana</name>
    <dbReference type="NCBI Taxonomy" id="1128676"/>
    <lineage>
        <taxon>Bacteria</taxon>
        <taxon>Bacillati</taxon>
        <taxon>Actinomycetota</taxon>
        <taxon>Actinomycetes</taxon>
        <taxon>Pseudonocardiales</taxon>
        <taxon>Pseudonocardiaceae</taxon>
        <taxon>Pseudonocardia</taxon>
    </lineage>
</organism>
<dbReference type="InterPro" id="IPR009003">
    <property type="entry name" value="Peptidase_S1_PA"/>
</dbReference>
<evidence type="ECO:0000313" key="4">
    <source>
        <dbReference type="Proteomes" id="UP000321261"/>
    </source>
</evidence>
<feature type="domain" description="Novel STAND NTPase 1" evidence="2">
    <location>
        <begin position="212"/>
        <end position="573"/>
    </location>
</feature>